<protein>
    <submittedName>
        <fullName evidence="5">Uncharacterized protein</fullName>
    </submittedName>
</protein>
<organism evidence="5">
    <name type="scientific">marine sediment metagenome</name>
    <dbReference type="NCBI Taxonomy" id="412755"/>
    <lineage>
        <taxon>unclassified sequences</taxon>
        <taxon>metagenomes</taxon>
        <taxon>ecological metagenomes</taxon>
    </lineage>
</organism>
<dbReference type="InterPro" id="IPR050465">
    <property type="entry name" value="UPF0194_transport"/>
</dbReference>
<keyword evidence="4" id="KW-1133">Transmembrane helix</keyword>
<name>A0A0F9B0Q8_9ZZZZ</name>
<keyword evidence="4" id="KW-0812">Transmembrane</keyword>
<evidence type="ECO:0000313" key="5">
    <source>
        <dbReference type="EMBL" id="KKL07342.1"/>
    </source>
</evidence>
<comment type="subcellular location">
    <subcellularLocation>
        <location evidence="1">Cell envelope</location>
    </subcellularLocation>
</comment>
<feature type="coiled-coil region" evidence="3">
    <location>
        <begin position="279"/>
        <end position="306"/>
    </location>
</feature>
<dbReference type="PANTHER" id="PTHR32347">
    <property type="entry name" value="EFFLUX SYSTEM COMPONENT YKNX-RELATED"/>
    <property type="match status" value="1"/>
</dbReference>
<evidence type="ECO:0000256" key="3">
    <source>
        <dbReference type="SAM" id="Coils"/>
    </source>
</evidence>
<keyword evidence="4" id="KW-0472">Membrane</keyword>
<gene>
    <name evidence="5" type="ORF">LCGC14_2586980</name>
</gene>
<dbReference type="SUPFAM" id="SSF111369">
    <property type="entry name" value="HlyD-like secretion proteins"/>
    <property type="match status" value="1"/>
</dbReference>
<evidence type="ECO:0000256" key="4">
    <source>
        <dbReference type="SAM" id="Phobius"/>
    </source>
</evidence>
<reference evidence="5" key="1">
    <citation type="journal article" date="2015" name="Nature">
        <title>Complex archaea that bridge the gap between prokaryotes and eukaryotes.</title>
        <authorList>
            <person name="Spang A."/>
            <person name="Saw J.H."/>
            <person name="Jorgensen S.L."/>
            <person name="Zaremba-Niedzwiedzka K."/>
            <person name="Martijn J."/>
            <person name="Lind A.E."/>
            <person name="van Eijk R."/>
            <person name="Schleper C."/>
            <person name="Guy L."/>
            <person name="Ettema T.J."/>
        </authorList>
    </citation>
    <scope>NUCLEOTIDE SEQUENCE</scope>
</reference>
<sequence>MEKSLSRRKKSKRKKIIIVAVAIIVLVIAIRMSFKDDKQITYSTIVAERADLIQEISATGRVEAIESIDLAFENSGRVAKAYVTIGDKVYSGQVLVVLENLEETAQIAQAEATLAKNKAKLAELKRGVRLEEIQVQEVKVTNAETALEDAERKLIDELRDAYTKADDAVRNKTDQFFDNPQSPNSKLNFVTSYQLKNSIESGRLLVESILQEWIVSLDILTIGSSLDVYADEANQNLAQIKSFLDNVGLAVNGLISSSDITQTTIDAWKLDVFTGRTNVNKAIANITAAEEKVEDAKSDLALAEQELTLKKSGTIEEQIIAQEAQVKESEANI</sequence>
<feature type="coiled-coil region" evidence="3">
    <location>
        <begin position="98"/>
        <end position="175"/>
    </location>
</feature>
<evidence type="ECO:0000256" key="1">
    <source>
        <dbReference type="ARBA" id="ARBA00004196"/>
    </source>
</evidence>
<dbReference type="Gene3D" id="1.10.287.470">
    <property type="entry name" value="Helix hairpin bin"/>
    <property type="match status" value="1"/>
</dbReference>
<dbReference type="AlphaFoldDB" id="A0A0F9B0Q8"/>
<feature type="transmembrane region" description="Helical" evidence="4">
    <location>
        <begin position="16"/>
        <end position="34"/>
    </location>
</feature>
<accession>A0A0F9B0Q8</accession>
<keyword evidence="2 3" id="KW-0175">Coiled coil</keyword>
<proteinExistence type="predicted"/>
<evidence type="ECO:0000256" key="2">
    <source>
        <dbReference type="ARBA" id="ARBA00023054"/>
    </source>
</evidence>
<dbReference type="Gene3D" id="2.40.50.100">
    <property type="match status" value="1"/>
</dbReference>
<comment type="caution">
    <text evidence="5">The sequence shown here is derived from an EMBL/GenBank/DDBJ whole genome shotgun (WGS) entry which is preliminary data.</text>
</comment>
<dbReference type="EMBL" id="LAZR01043329">
    <property type="protein sequence ID" value="KKL07342.1"/>
    <property type="molecule type" value="Genomic_DNA"/>
</dbReference>
<feature type="non-terminal residue" evidence="5">
    <location>
        <position position="333"/>
    </location>
</feature>
<dbReference type="GO" id="GO:0030313">
    <property type="term" value="C:cell envelope"/>
    <property type="evidence" value="ECO:0007669"/>
    <property type="project" value="UniProtKB-SubCell"/>
</dbReference>